<evidence type="ECO:0000259" key="4">
    <source>
        <dbReference type="PROSITE" id="PS50111"/>
    </source>
</evidence>
<dbReference type="GO" id="GO:0007165">
    <property type="term" value="P:signal transduction"/>
    <property type="evidence" value="ECO:0007669"/>
    <property type="project" value="UniProtKB-KW"/>
</dbReference>
<dbReference type="PROSITE" id="PS50111">
    <property type="entry name" value="CHEMOTAXIS_TRANSDUC_2"/>
    <property type="match status" value="1"/>
</dbReference>
<dbReference type="RefSeq" id="WP_194370858.1">
    <property type="nucleotide sequence ID" value="NZ_CP054492.1"/>
</dbReference>
<reference evidence="5 6" key="1">
    <citation type="submission" date="2020-05" db="EMBL/GenBank/DDBJ databases">
        <title>Sulfurimonas marisnigri, sp. nov., and Sulfurimonas baltica, sp. nov., manganese oxide reducing chemolithoautotrophs of the class Epsilonproteobacteria isolated from the pelagic redoxclines of the Black and Baltic Seas and emended description of the genus Sulfurimonas.</title>
        <authorList>
            <person name="Henkel J.V."/>
            <person name="Laudan C."/>
            <person name="Werner J."/>
            <person name="Neu T."/>
            <person name="Plewe S."/>
            <person name="Sproer C."/>
            <person name="Bunk B."/>
            <person name="Schulz-Vogt H.N."/>
        </authorList>
    </citation>
    <scope>NUCLEOTIDE SEQUENCE [LARGE SCALE GENOMIC DNA]</scope>
    <source>
        <strain evidence="5 6">GD2</strain>
    </source>
</reference>
<dbReference type="SUPFAM" id="SSF58104">
    <property type="entry name" value="Methyl-accepting chemotaxis protein (MCP) signaling domain"/>
    <property type="match status" value="1"/>
</dbReference>
<keyword evidence="3" id="KW-0472">Membrane</keyword>
<keyword evidence="3" id="KW-1133">Transmembrane helix</keyword>
<organism evidence="5 6">
    <name type="scientific">Candidatus Sulfurimonas baltica</name>
    <dbReference type="NCBI Taxonomy" id="2740404"/>
    <lineage>
        <taxon>Bacteria</taxon>
        <taxon>Pseudomonadati</taxon>
        <taxon>Campylobacterota</taxon>
        <taxon>Epsilonproteobacteria</taxon>
        <taxon>Campylobacterales</taxon>
        <taxon>Sulfurimonadaceae</taxon>
        <taxon>Sulfurimonas</taxon>
    </lineage>
</organism>
<keyword evidence="1 2" id="KW-0807">Transducer</keyword>
<dbReference type="InterPro" id="IPR004089">
    <property type="entry name" value="MCPsignal_dom"/>
</dbReference>
<gene>
    <name evidence="5" type="ORF">HUE88_02840</name>
</gene>
<dbReference type="Pfam" id="PF00015">
    <property type="entry name" value="MCPsignal"/>
    <property type="match status" value="1"/>
</dbReference>
<sequence length="632" mass="70792">MFSKTSIQKQMLYFVTLVSVTIFGATIFVFFALQYVEIKYDHLKDATMAEKLLTLNIEKNLNYVSRKNRDIMLGGDYAKNISKITDTIENIRTDFVELEKLITEDKTLSMTSEAKKTTMLFLDNSMKLLKSLSVDDINNNKDAIYAKYKNNLTHYANESRESFEKLKKLKTAELNSESIEISGLITFFKYFVFALGSIVGSIVLILSTLIRKSITDGIKDFTSLIGYVAKGDFSHKATNTNEETELGVMGKEVTNLIAHTQDLINEINRTITDASKGNFSHKISSAGMGGEFVKAIESVATSIEFMRSQYESAQRDVFKSKISVKSVQVTESLSIITSNLSENINELEIITSATQEAAKLANGTRNDISEITNELSQLSEQVNINNHSIMEIAHQTNEITSVIELITDIADQTNLLALNAAIEAARAGEHGRGFAVVADEVRKLAERTHKATGEISVSIKSLQQDMNDIQTSSDNMKITVEGSTKKITGFEETLIDLSESSKKIVDFSYKMESSIFVVLAKLDHILYKSRAYNSLLSLKEILTPSTSHECRFGKWYDNKGKSRFSNTSSYSKIATPHSIVHDYANKNLTYIKGDAQKNTIANSEDIINNFEMMEKSSNELFTFLDKMLEESR</sequence>
<evidence type="ECO:0000313" key="6">
    <source>
        <dbReference type="Proteomes" id="UP000593994"/>
    </source>
</evidence>
<evidence type="ECO:0000256" key="1">
    <source>
        <dbReference type="ARBA" id="ARBA00023224"/>
    </source>
</evidence>
<keyword evidence="3" id="KW-0812">Transmembrane</keyword>
<dbReference type="InterPro" id="IPR025991">
    <property type="entry name" value="Chemoreceptor_zinc-bind_dom"/>
</dbReference>
<dbReference type="Proteomes" id="UP000593994">
    <property type="component" value="Chromosome"/>
</dbReference>
<dbReference type="PANTHER" id="PTHR32089:SF112">
    <property type="entry name" value="LYSOZYME-LIKE PROTEIN-RELATED"/>
    <property type="match status" value="1"/>
</dbReference>
<evidence type="ECO:0000313" key="5">
    <source>
        <dbReference type="EMBL" id="QOY52641.1"/>
    </source>
</evidence>
<dbReference type="KEGG" id="sbal:HUE88_02840"/>
<dbReference type="PANTHER" id="PTHR32089">
    <property type="entry name" value="METHYL-ACCEPTING CHEMOTAXIS PROTEIN MCPB"/>
    <property type="match status" value="1"/>
</dbReference>
<feature type="transmembrane region" description="Helical" evidence="3">
    <location>
        <begin position="12"/>
        <end position="33"/>
    </location>
</feature>
<dbReference type="Gene3D" id="1.10.287.950">
    <property type="entry name" value="Methyl-accepting chemotaxis protein"/>
    <property type="match status" value="1"/>
</dbReference>
<dbReference type="Pfam" id="PF13682">
    <property type="entry name" value="CZB"/>
    <property type="match status" value="1"/>
</dbReference>
<feature type="domain" description="Methyl-accepting transducer" evidence="4">
    <location>
        <begin position="328"/>
        <end position="506"/>
    </location>
</feature>
<feature type="transmembrane region" description="Helical" evidence="3">
    <location>
        <begin position="187"/>
        <end position="210"/>
    </location>
</feature>
<dbReference type="GO" id="GO:0016020">
    <property type="term" value="C:membrane"/>
    <property type="evidence" value="ECO:0007669"/>
    <property type="project" value="InterPro"/>
</dbReference>
<dbReference type="SMART" id="SM00283">
    <property type="entry name" value="MA"/>
    <property type="match status" value="1"/>
</dbReference>
<name>A0A7S7LWG8_9BACT</name>
<dbReference type="Gene3D" id="6.10.340.10">
    <property type="match status" value="1"/>
</dbReference>
<dbReference type="AlphaFoldDB" id="A0A7S7LWG8"/>
<keyword evidence="6" id="KW-1185">Reference proteome</keyword>
<protein>
    <submittedName>
        <fullName evidence="5">CZB domain-containing protein</fullName>
    </submittedName>
</protein>
<dbReference type="EMBL" id="CP054492">
    <property type="protein sequence ID" value="QOY52641.1"/>
    <property type="molecule type" value="Genomic_DNA"/>
</dbReference>
<evidence type="ECO:0000256" key="3">
    <source>
        <dbReference type="SAM" id="Phobius"/>
    </source>
</evidence>
<accession>A0A7S7LWG8</accession>
<evidence type="ECO:0000256" key="2">
    <source>
        <dbReference type="PROSITE-ProRule" id="PRU00284"/>
    </source>
</evidence>
<proteinExistence type="predicted"/>